<feature type="transmembrane region" description="Helical" evidence="8">
    <location>
        <begin position="265"/>
        <end position="285"/>
    </location>
</feature>
<dbReference type="PANTHER" id="PTHR30047">
    <property type="entry name" value="HIGH-AFFINITY CHOLINE TRANSPORT PROTEIN-RELATED"/>
    <property type="match status" value="1"/>
</dbReference>
<accession>A0A263BXY2</accession>
<reference evidence="9 10" key="2">
    <citation type="submission" date="2017-09" db="EMBL/GenBank/DDBJ databases">
        <title>Bacillus patelloidae sp. nov., isolated from the intestinal tract of a marine limpet.</title>
        <authorList>
            <person name="Liu R."/>
            <person name="Dong C."/>
            <person name="Shao Z."/>
        </authorList>
    </citation>
    <scope>NUCLEOTIDE SEQUENCE [LARGE SCALE GENOMIC DNA]</scope>
    <source>
        <strain evidence="9 10">SA5d-4</strain>
    </source>
</reference>
<keyword evidence="5 8" id="KW-0812">Transmembrane</keyword>
<comment type="caution">
    <text evidence="9">The sequence shown here is derived from an EMBL/GenBank/DDBJ whole genome shotgun (WGS) entry which is preliminary data.</text>
</comment>
<dbReference type="GO" id="GO:0022857">
    <property type="term" value="F:transmembrane transporter activity"/>
    <property type="evidence" value="ECO:0007669"/>
    <property type="project" value="InterPro"/>
</dbReference>
<proteinExistence type="inferred from homology"/>
<dbReference type="AlphaFoldDB" id="A0A263BXY2"/>
<feature type="transmembrane region" description="Helical" evidence="8">
    <location>
        <begin position="478"/>
        <end position="501"/>
    </location>
</feature>
<dbReference type="PROSITE" id="PS01303">
    <property type="entry name" value="BCCT"/>
    <property type="match status" value="1"/>
</dbReference>
<dbReference type="PANTHER" id="PTHR30047:SF7">
    <property type="entry name" value="HIGH-AFFINITY CHOLINE TRANSPORT PROTEIN"/>
    <property type="match status" value="1"/>
</dbReference>
<keyword evidence="4" id="KW-1003">Cell membrane</keyword>
<evidence type="ECO:0000256" key="5">
    <source>
        <dbReference type="ARBA" id="ARBA00022692"/>
    </source>
</evidence>
<name>A0A263BXY2_9BACI</name>
<comment type="similarity">
    <text evidence="2">Belongs to the BCCT transporter (TC 2.A.15) family.</text>
</comment>
<keyword evidence="6 8" id="KW-1133">Transmembrane helix</keyword>
<keyword evidence="10" id="KW-1185">Reference proteome</keyword>
<evidence type="ECO:0000256" key="8">
    <source>
        <dbReference type="SAM" id="Phobius"/>
    </source>
</evidence>
<dbReference type="NCBIfam" id="TIGR00842">
    <property type="entry name" value="bcct"/>
    <property type="match status" value="1"/>
</dbReference>
<evidence type="ECO:0000256" key="6">
    <source>
        <dbReference type="ARBA" id="ARBA00022989"/>
    </source>
</evidence>
<evidence type="ECO:0000256" key="3">
    <source>
        <dbReference type="ARBA" id="ARBA00022448"/>
    </source>
</evidence>
<dbReference type="InterPro" id="IPR000060">
    <property type="entry name" value="BCCT_transptr"/>
</dbReference>
<feature type="transmembrane region" description="Helical" evidence="8">
    <location>
        <begin position="357"/>
        <end position="382"/>
    </location>
</feature>
<comment type="subcellular location">
    <subcellularLocation>
        <location evidence="1">Cell membrane</location>
        <topology evidence="1">Multi-pass membrane protein</topology>
    </subcellularLocation>
</comment>
<evidence type="ECO:0000313" key="9">
    <source>
        <dbReference type="EMBL" id="OZM58432.1"/>
    </source>
</evidence>
<feature type="transmembrane region" description="Helical" evidence="8">
    <location>
        <begin position="453"/>
        <end position="472"/>
    </location>
</feature>
<evidence type="ECO:0000256" key="4">
    <source>
        <dbReference type="ARBA" id="ARBA00022475"/>
    </source>
</evidence>
<feature type="transmembrane region" description="Helical" evidence="8">
    <location>
        <begin position="327"/>
        <end position="345"/>
    </location>
</feature>
<evidence type="ECO:0000256" key="1">
    <source>
        <dbReference type="ARBA" id="ARBA00004651"/>
    </source>
</evidence>
<dbReference type="Proteomes" id="UP000217083">
    <property type="component" value="Unassembled WGS sequence"/>
</dbReference>
<dbReference type="EMBL" id="NPIA01000001">
    <property type="protein sequence ID" value="OZM58432.1"/>
    <property type="molecule type" value="Genomic_DNA"/>
</dbReference>
<dbReference type="GO" id="GO:0005886">
    <property type="term" value="C:plasma membrane"/>
    <property type="evidence" value="ECO:0007669"/>
    <property type="project" value="UniProtKB-SubCell"/>
</dbReference>
<dbReference type="InterPro" id="IPR018093">
    <property type="entry name" value="BCCT_CS"/>
</dbReference>
<feature type="transmembrane region" description="Helical" evidence="8">
    <location>
        <begin position="233"/>
        <end position="253"/>
    </location>
</feature>
<feature type="transmembrane region" description="Helical" evidence="8">
    <location>
        <begin position="186"/>
        <end position="213"/>
    </location>
</feature>
<evidence type="ECO:0000256" key="2">
    <source>
        <dbReference type="ARBA" id="ARBA00005658"/>
    </source>
</evidence>
<keyword evidence="7 8" id="KW-0472">Membrane</keyword>
<feature type="transmembrane region" description="Helical" evidence="8">
    <location>
        <begin position="95"/>
        <end position="114"/>
    </location>
</feature>
<feature type="transmembrane region" description="Helical" evidence="8">
    <location>
        <begin position="147"/>
        <end position="165"/>
    </location>
</feature>
<evidence type="ECO:0000313" key="10">
    <source>
        <dbReference type="Proteomes" id="UP000217083"/>
    </source>
</evidence>
<feature type="transmembrane region" description="Helical" evidence="8">
    <location>
        <begin position="414"/>
        <end position="441"/>
    </location>
</feature>
<feature type="transmembrane region" description="Helical" evidence="8">
    <location>
        <begin position="55"/>
        <end position="74"/>
    </location>
</feature>
<protein>
    <submittedName>
        <fullName evidence="9">Glycine/betaine ABC transporter permease</fullName>
    </submittedName>
</protein>
<reference evidence="10" key="1">
    <citation type="submission" date="2017-08" db="EMBL/GenBank/DDBJ databases">
        <authorList>
            <person name="Huang Z."/>
        </authorList>
    </citation>
    <scope>NUCLEOTIDE SEQUENCE [LARGE SCALE GENOMIC DNA]</scope>
    <source>
        <strain evidence="10">SA5d-4</strain>
    </source>
</reference>
<dbReference type="Pfam" id="PF02028">
    <property type="entry name" value="BCCT"/>
    <property type="match status" value="1"/>
</dbReference>
<evidence type="ECO:0000256" key="7">
    <source>
        <dbReference type="ARBA" id="ARBA00023136"/>
    </source>
</evidence>
<organism evidence="9 10">
    <name type="scientific">Lottiidibacillus patelloidae</name>
    <dbReference type="NCBI Taxonomy" id="2670334"/>
    <lineage>
        <taxon>Bacteria</taxon>
        <taxon>Bacillati</taxon>
        <taxon>Bacillota</taxon>
        <taxon>Bacilli</taxon>
        <taxon>Bacillales</taxon>
        <taxon>Bacillaceae</taxon>
        <taxon>Lottiidibacillus</taxon>
    </lineage>
</organism>
<gene>
    <name evidence="9" type="ORF">CIB95_02365</name>
</gene>
<keyword evidence="3" id="KW-0813">Transport</keyword>
<dbReference type="RefSeq" id="WP_094921323.1">
    <property type="nucleotide sequence ID" value="NZ_NPIA01000001.1"/>
</dbReference>
<sequence>MKKFTNVFLISVSLAIIFIAWGAMEKSKLWDIFPGWELSNVTNVIQTFIIDKFGWFYLLAATSFLIFALTLIFTRFGNIRLGKDADRPDYSYLSWFAMLFSAGMGIGLVFWGVAEPMYHYYGPPVGEGQTVESAKVAIRYSFFHWGLHPWAIYTLIGLALAYFKFRKGASGVISSIFRPIFGDKINGPLGTTIDVIAVFATIFGVATSLGFGASQISGGLSYLFPIIVNDETTQLVVILIVTVLFMLSAQTGLNKGIKYLSNINIILAISLMLFLLFAGPTNFIMNMFTTSIGSYLQNLPSMSFKLNPFEQLSLGEGESTFAQGWTIFYWAWWIAWAPFVGTFIARISKGRTVREFVIGVLAVPTLFGGLWFSVFGGSAIYLDQIKNAGIKAVMDAQGKEVALFSVLEQFPLGFFMSLLAILLISTFFITSADSATFVLGMQTTNGSLHPSNFIKFIWGIIQSSAAAVLLWFGGLGALQTASIIAAFPFTIIMILMMFSLLKSFRTEKIPTRIKPNNEE</sequence>